<organism evidence="1 2">
    <name type="scientific">Corticibacter populi</name>
    <dbReference type="NCBI Taxonomy" id="1550736"/>
    <lineage>
        <taxon>Bacteria</taxon>
        <taxon>Pseudomonadati</taxon>
        <taxon>Pseudomonadota</taxon>
        <taxon>Betaproteobacteria</taxon>
        <taxon>Burkholderiales</taxon>
        <taxon>Comamonadaceae</taxon>
        <taxon>Corticibacter</taxon>
    </lineage>
</organism>
<gene>
    <name evidence="1" type="ORF">D8I35_10790</name>
</gene>
<protein>
    <submittedName>
        <fullName evidence="1">Uncharacterized protein</fullName>
    </submittedName>
</protein>
<sequence length="136" mass="15714">MVASVASAFYAKRAVDQAAWSNRVNLHEPRKHIYEGLVLYRHLFGDYDLHPTDEEIQDFYVKVAMPARLYFPAEIADEIYDIYKSSFALYKRIDDAESGRSQESKWEPINQFKAQSISRLEKLIPRVIAVAELGNT</sequence>
<reference evidence="1 2" key="1">
    <citation type="submission" date="2018-10" db="EMBL/GenBank/DDBJ databases">
        <title>Draft genome of Cortibacter populi DSM10536.</title>
        <authorList>
            <person name="Bernier A.-M."/>
            <person name="Bernard K."/>
        </authorList>
    </citation>
    <scope>NUCLEOTIDE SEQUENCE [LARGE SCALE GENOMIC DNA]</scope>
    <source>
        <strain evidence="1 2">DSM 105136</strain>
    </source>
</reference>
<evidence type="ECO:0000313" key="1">
    <source>
        <dbReference type="EMBL" id="RMX05670.1"/>
    </source>
</evidence>
<dbReference type="Proteomes" id="UP000278006">
    <property type="component" value="Unassembled WGS sequence"/>
</dbReference>
<dbReference type="AlphaFoldDB" id="A0A3M6QRJ4"/>
<name>A0A3M6QRJ4_9BURK</name>
<proteinExistence type="predicted"/>
<comment type="caution">
    <text evidence="1">The sequence shown here is derived from an EMBL/GenBank/DDBJ whole genome shotgun (WGS) entry which is preliminary data.</text>
</comment>
<keyword evidence="2" id="KW-1185">Reference proteome</keyword>
<accession>A0A3M6QRJ4</accession>
<dbReference type="EMBL" id="RDQO01000003">
    <property type="protein sequence ID" value="RMX05670.1"/>
    <property type="molecule type" value="Genomic_DNA"/>
</dbReference>
<evidence type="ECO:0000313" key="2">
    <source>
        <dbReference type="Proteomes" id="UP000278006"/>
    </source>
</evidence>